<dbReference type="SUPFAM" id="SSF46689">
    <property type="entry name" value="Homeodomain-like"/>
    <property type="match status" value="1"/>
</dbReference>
<dbReference type="Pfam" id="PF00440">
    <property type="entry name" value="TetR_N"/>
    <property type="match status" value="1"/>
</dbReference>
<dbReference type="InterPro" id="IPR011075">
    <property type="entry name" value="TetR_C"/>
</dbReference>
<proteinExistence type="predicted"/>
<dbReference type="Pfam" id="PF16925">
    <property type="entry name" value="TetR_C_13"/>
    <property type="match status" value="1"/>
</dbReference>
<evidence type="ECO:0000259" key="5">
    <source>
        <dbReference type="PROSITE" id="PS50977"/>
    </source>
</evidence>
<dbReference type="PROSITE" id="PS50977">
    <property type="entry name" value="HTH_TETR_2"/>
    <property type="match status" value="1"/>
</dbReference>
<gene>
    <name evidence="6" type="ORF">GCM10010468_35870</name>
</gene>
<accession>A0ABP6QA30</accession>
<evidence type="ECO:0000256" key="2">
    <source>
        <dbReference type="ARBA" id="ARBA00023125"/>
    </source>
</evidence>
<keyword evidence="2 4" id="KW-0238">DNA-binding</keyword>
<dbReference type="InterPro" id="IPR001647">
    <property type="entry name" value="HTH_TetR"/>
</dbReference>
<dbReference type="RefSeq" id="WP_344829385.1">
    <property type="nucleotide sequence ID" value="NZ_BAAAUV010000008.1"/>
</dbReference>
<sequence>MGRPRSFDADEALDAAMRLFWRTGYDGTSLADLTDAMGINRRSLYATFGNKEDLFHLVVRRYEEGPGRFFAEAVGQPTGRGTAEYLLHAAADSFTDPGLPSGCFLVQGGPACDPDGPPAAYATLAEHRRISTEMLRERLERARAEGDLPADADPAFLATYLSTVLQGLSIQASSGTPRAELHRLADFALASWPS</sequence>
<evidence type="ECO:0000256" key="4">
    <source>
        <dbReference type="PROSITE-ProRule" id="PRU00335"/>
    </source>
</evidence>
<dbReference type="Gene3D" id="1.10.357.10">
    <property type="entry name" value="Tetracycline Repressor, domain 2"/>
    <property type="match status" value="1"/>
</dbReference>
<organism evidence="6 7">
    <name type="scientific">Actinocorallia longicatena</name>
    <dbReference type="NCBI Taxonomy" id="111803"/>
    <lineage>
        <taxon>Bacteria</taxon>
        <taxon>Bacillati</taxon>
        <taxon>Actinomycetota</taxon>
        <taxon>Actinomycetes</taxon>
        <taxon>Streptosporangiales</taxon>
        <taxon>Thermomonosporaceae</taxon>
        <taxon>Actinocorallia</taxon>
    </lineage>
</organism>
<feature type="DNA-binding region" description="H-T-H motif" evidence="4">
    <location>
        <begin position="29"/>
        <end position="48"/>
    </location>
</feature>
<dbReference type="PRINTS" id="PR00455">
    <property type="entry name" value="HTHTETR"/>
</dbReference>
<dbReference type="Proteomes" id="UP001501237">
    <property type="component" value="Unassembled WGS sequence"/>
</dbReference>
<dbReference type="InterPro" id="IPR036271">
    <property type="entry name" value="Tet_transcr_reg_TetR-rel_C_sf"/>
</dbReference>
<protein>
    <submittedName>
        <fullName evidence="6">TetR/AcrR family transcriptional regulator</fullName>
    </submittedName>
</protein>
<evidence type="ECO:0000313" key="6">
    <source>
        <dbReference type="EMBL" id="GAA3214851.1"/>
    </source>
</evidence>
<dbReference type="SUPFAM" id="SSF48498">
    <property type="entry name" value="Tetracyclin repressor-like, C-terminal domain"/>
    <property type="match status" value="1"/>
</dbReference>
<dbReference type="Gene3D" id="1.10.10.60">
    <property type="entry name" value="Homeodomain-like"/>
    <property type="match status" value="1"/>
</dbReference>
<name>A0ABP6QA30_9ACTN</name>
<keyword evidence="3" id="KW-0804">Transcription</keyword>
<evidence type="ECO:0000313" key="7">
    <source>
        <dbReference type="Proteomes" id="UP001501237"/>
    </source>
</evidence>
<evidence type="ECO:0000256" key="3">
    <source>
        <dbReference type="ARBA" id="ARBA00023163"/>
    </source>
</evidence>
<comment type="caution">
    <text evidence="6">The sequence shown here is derived from an EMBL/GenBank/DDBJ whole genome shotgun (WGS) entry which is preliminary data.</text>
</comment>
<reference evidence="7" key="1">
    <citation type="journal article" date="2019" name="Int. J. Syst. Evol. Microbiol.">
        <title>The Global Catalogue of Microorganisms (GCM) 10K type strain sequencing project: providing services to taxonomists for standard genome sequencing and annotation.</title>
        <authorList>
            <consortium name="The Broad Institute Genomics Platform"/>
            <consortium name="The Broad Institute Genome Sequencing Center for Infectious Disease"/>
            <person name="Wu L."/>
            <person name="Ma J."/>
        </authorList>
    </citation>
    <scope>NUCLEOTIDE SEQUENCE [LARGE SCALE GENOMIC DNA]</scope>
    <source>
        <strain evidence="7">JCM 9377</strain>
    </source>
</reference>
<keyword evidence="1" id="KW-0805">Transcription regulation</keyword>
<dbReference type="PANTHER" id="PTHR47506:SF1">
    <property type="entry name" value="HTH-TYPE TRANSCRIPTIONAL REGULATOR YJDC"/>
    <property type="match status" value="1"/>
</dbReference>
<evidence type="ECO:0000256" key="1">
    <source>
        <dbReference type="ARBA" id="ARBA00023015"/>
    </source>
</evidence>
<dbReference type="InterPro" id="IPR009057">
    <property type="entry name" value="Homeodomain-like_sf"/>
</dbReference>
<dbReference type="EMBL" id="BAAAUV010000008">
    <property type="protein sequence ID" value="GAA3214851.1"/>
    <property type="molecule type" value="Genomic_DNA"/>
</dbReference>
<feature type="domain" description="HTH tetR-type" evidence="5">
    <location>
        <begin position="6"/>
        <end position="66"/>
    </location>
</feature>
<dbReference type="PANTHER" id="PTHR47506">
    <property type="entry name" value="TRANSCRIPTIONAL REGULATORY PROTEIN"/>
    <property type="match status" value="1"/>
</dbReference>
<keyword evidence="7" id="KW-1185">Reference proteome</keyword>